<dbReference type="InterPro" id="IPR006311">
    <property type="entry name" value="TAT_signal"/>
</dbReference>
<organism evidence="4 5">
    <name type="scientific">Amphritea atlantica</name>
    <dbReference type="NCBI Taxonomy" id="355243"/>
    <lineage>
        <taxon>Bacteria</taxon>
        <taxon>Pseudomonadati</taxon>
        <taxon>Pseudomonadota</taxon>
        <taxon>Gammaproteobacteria</taxon>
        <taxon>Oceanospirillales</taxon>
        <taxon>Oceanospirillaceae</taxon>
        <taxon>Amphritea</taxon>
    </lineage>
</organism>
<evidence type="ECO:0000259" key="2">
    <source>
        <dbReference type="Pfam" id="PF07992"/>
    </source>
</evidence>
<dbReference type="InterPro" id="IPR049386">
    <property type="entry name" value="FCSD_central"/>
</dbReference>
<dbReference type="RefSeq" id="WP_091358817.1">
    <property type="nucleotide sequence ID" value="NZ_AP025284.1"/>
</dbReference>
<accession>A0A1H9IH39</accession>
<dbReference type="EMBL" id="FOGB01000007">
    <property type="protein sequence ID" value="SEQ74041.1"/>
    <property type="molecule type" value="Genomic_DNA"/>
</dbReference>
<dbReference type="PROSITE" id="PS51318">
    <property type="entry name" value="TAT"/>
    <property type="match status" value="1"/>
</dbReference>
<keyword evidence="5" id="KW-1185">Reference proteome</keyword>
<dbReference type="STRING" id="355243.SAMN03080615_02564"/>
<dbReference type="InterPro" id="IPR036188">
    <property type="entry name" value="FAD/NAD-bd_sf"/>
</dbReference>
<proteinExistence type="predicted"/>
<dbReference type="Pfam" id="PF07992">
    <property type="entry name" value="Pyr_redox_2"/>
    <property type="match status" value="1"/>
</dbReference>
<evidence type="ECO:0000259" key="3">
    <source>
        <dbReference type="Pfam" id="PF21706"/>
    </source>
</evidence>
<evidence type="ECO:0000256" key="1">
    <source>
        <dbReference type="SAM" id="SignalP"/>
    </source>
</evidence>
<dbReference type="InterPro" id="IPR052541">
    <property type="entry name" value="SQRD"/>
</dbReference>
<feature type="domain" description="FAD/NAD(P)-binding" evidence="2">
    <location>
        <begin position="33"/>
        <end position="145"/>
    </location>
</feature>
<keyword evidence="1" id="KW-0732">Signal</keyword>
<feature type="chain" id="PRO_5011594200" evidence="1">
    <location>
        <begin position="28"/>
        <end position="430"/>
    </location>
</feature>
<evidence type="ECO:0000313" key="4">
    <source>
        <dbReference type="EMBL" id="SEQ74041.1"/>
    </source>
</evidence>
<sequence length="430" mass="46738">MPLTRRNFIQMVPASAAALTLTGGAKAAEPIHHVTVLGGGFAGCTVAKYLRMWSNGEIAVTLIEPNSNHVSCIMSNLILNKRLKTTDLTFEYNDLQVKYGVEVIHDRAKRIRGPQKQLRLKEAGWVSYDSLVVATGIQFDNIPGQDFRKVPHAWIAGGQSNNLRNKINKMPDTGTFVMTVPKAPYRCPPGPYERACIVADILGRRSGYLDGSGSVAPRVIVLDANPGIMAEKGTFTSAFNDLYGDIIEYIPNAQVESVDSDNLIVNTSQGSFAGDVLNVIPTHGAQNILRVSGLTGDSRWADVDPVTYASTNTLFQDVYVIGDAQGTGQPKSGHMANAQAKICADSIIRTAHGLSSYTEERLQNITTNSACFSPITYDQASWLTAVYSYNPDTGSMGLVPGSLGEAHNWSSRNFNDMFTWSDNLFADTFK</sequence>
<feature type="signal peptide" evidence="1">
    <location>
        <begin position="1"/>
        <end position="27"/>
    </location>
</feature>
<dbReference type="OrthoDB" id="9802771at2"/>
<feature type="domain" description="Sulfide dehydrogenase [flavocytochrome c] flavoprotein chain central" evidence="3">
    <location>
        <begin position="162"/>
        <end position="281"/>
    </location>
</feature>
<dbReference type="SUPFAM" id="SSF51905">
    <property type="entry name" value="FAD/NAD(P)-binding domain"/>
    <property type="match status" value="2"/>
</dbReference>
<dbReference type="Pfam" id="PF21706">
    <property type="entry name" value="FCSD_central"/>
    <property type="match status" value="1"/>
</dbReference>
<name>A0A1H9IH39_9GAMM</name>
<gene>
    <name evidence="4" type="ORF">SAMN03080615_02564</name>
</gene>
<dbReference type="Gene3D" id="3.50.50.60">
    <property type="entry name" value="FAD/NAD(P)-binding domain"/>
    <property type="match status" value="2"/>
</dbReference>
<dbReference type="PANTHER" id="PTHR43755">
    <property type="match status" value="1"/>
</dbReference>
<dbReference type="PANTHER" id="PTHR43755:SF1">
    <property type="entry name" value="FAD-DEPENDENT PYRIDINE NUCLEOTIDE-DISULPHIDE OXIDOREDUCTASE"/>
    <property type="match status" value="1"/>
</dbReference>
<dbReference type="GO" id="GO:0016491">
    <property type="term" value="F:oxidoreductase activity"/>
    <property type="evidence" value="ECO:0007669"/>
    <property type="project" value="InterPro"/>
</dbReference>
<evidence type="ECO:0000313" key="5">
    <source>
        <dbReference type="Proteomes" id="UP000198749"/>
    </source>
</evidence>
<dbReference type="InterPro" id="IPR023753">
    <property type="entry name" value="FAD/NAD-binding_dom"/>
</dbReference>
<reference evidence="5" key="1">
    <citation type="submission" date="2016-10" db="EMBL/GenBank/DDBJ databases">
        <authorList>
            <person name="Varghese N."/>
            <person name="Submissions S."/>
        </authorList>
    </citation>
    <scope>NUCLEOTIDE SEQUENCE [LARGE SCALE GENOMIC DNA]</scope>
    <source>
        <strain evidence="5">DSM 18887</strain>
    </source>
</reference>
<dbReference type="AlphaFoldDB" id="A0A1H9IH39"/>
<dbReference type="Proteomes" id="UP000198749">
    <property type="component" value="Unassembled WGS sequence"/>
</dbReference>
<protein>
    <submittedName>
        <fullName evidence="4">NADPH-dependent 2,4-dienoyl-CoA reductase, sulfur reductase</fullName>
    </submittedName>
</protein>